<proteinExistence type="predicted"/>
<organism evidence="2 3">
    <name type="scientific">Nibribacter koreensis</name>
    <dbReference type="NCBI Taxonomy" id="1084519"/>
    <lineage>
        <taxon>Bacteria</taxon>
        <taxon>Pseudomonadati</taxon>
        <taxon>Bacteroidota</taxon>
        <taxon>Cytophagia</taxon>
        <taxon>Cytophagales</taxon>
        <taxon>Hymenobacteraceae</taxon>
        <taxon>Nibribacter</taxon>
    </lineage>
</organism>
<reference evidence="3" key="1">
    <citation type="journal article" date="2019" name="Int. J. Syst. Evol. Microbiol.">
        <title>The Global Catalogue of Microorganisms (GCM) 10K type strain sequencing project: providing services to taxonomists for standard genome sequencing and annotation.</title>
        <authorList>
            <consortium name="The Broad Institute Genomics Platform"/>
            <consortium name="The Broad Institute Genome Sequencing Center for Infectious Disease"/>
            <person name="Wu L."/>
            <person name="Ma J."/>
        </authorList>
    </citation>
    <scope>NUCLEOTIDE SEQUENCE [LARGE SCALE GENOMIC DNA]</scope>
    <source>
        <strain evidence="3">JCM 17917</strain>
    </source>
</reference>
<comment type="caution">
    <text evidence="2">The sequence shown here is derived from an EMBL/GenBank/DDBJ whole genome shotgun (WGS) entry which is preliminary data.</text>
</comment>
<dbReference type="Proteomes" id="UP001501844">
    <property type="component" value="Unassembled WGS sequence"/>
</dbReference>
<keyword evidence="3" id="KW-1185">Reference proteome</keyword>
<evidence type="ECO:0000313" key="3">
    <source>
        <dbReference type="Proteomes" id="UP001501844"/>
    </source>
</evidence>
<gene>
    <name evidence="2" type="ORF">GCM10023183_18080</name>
</gene>
<accession>A0ABP8FII5</accession>
<evidence type="ECO:0000313" key="2">
    <source>
        <dbReference type="EMBL" id="GAA4304629.1"/>
    </source>
</evidence>
<name>A0ABP8FII5_9BACT</name>
<feature type="signal peptide" evidence="1">
    <location>
        <begin position="1"/>
        <end position="20"/>
    </location>
</feature>
<keyword evidence="1" id="KW-0732">Signal</keyword>
<dbReference type="RefSeq" id="WP_345164850.1">
    <property type="nucleotide sequence ID" value="NZ_BAABGX010000002.1"/>
</dbReference>
<sequence length="174" mass="19459">MLLFLHSLLALWLAFTPATKDQKQFFKALKAHHGKSYTGTVVTPLRDNDPFAGKELKIFFQKASSDSLRVPFWVGDDTSRTWLITIDKKTGLLLKHDHRHADGSPDSVTMYGGHAKPNGTALSQSFPADAFTAQLLPAAATNEWTLQLSSDKKVLSYILKRNGQLRFQADFKLQ</sequence>
<evidence type="ECO:0000256" key="1">
    <source>
        <dbReference type="SAM" id="SignalP"/>
    </source>
</evidence>
<feature type="chain" id="PRO_5045393182" evidence="1">
    <location>
        <begin position="21"/>
        <end position="174"/>
    </location>
</feature>
<dbReference type="EMBL" id="BAABGX010000002">
    <property type="protein sequence ID" value="GAA4304629.1"/>
    <property type="molecule type" value="Genomic_DNA"/>
</dbReference>
<protein>
    <submittedName>
        <fullName evidence="2">Uncharacterized protein</fullName>
    </submittedName>
</protein>